<comment type="similarity">
    <text evidence="1">Belongs to the dTDP-4-dehydrorhamnose 3,5-epimerase family.</text>
</comment>
<evidence type="ECO:0000313" key="6">
    <source>
        <dbReference type="Proteomes" id="UP000094960"/>
    </source>
</evidence>
<organism evidence="5 6">
    <name type="scientific">Streptomyces fodineus</name>
    <dbReference type="NCBI Taxonomy" id="1904616"/>
    <lineage>
        <taxon>Bacteria</taxon>
        <taxon>Bacillati</taxon>
        <taxon>Actinomycetota</taxon>
        <taxon>Actinomycetes</taxon>
        <taxon>Kitasatosporales</taxon>
        <taxon>Streptomycetaceae</taxon>
        <taxon>Streptomyces</taxon>
    </lineage>
</organism>
<dbReference type="PANTHER" id="PTHR21047:SF2">
    <property type="entry name" value="THYMIDINE DIPHOSPHO-4-KETO-RHAMNOSE 3,5-EPIMERASE"/>
    <property type="match status" value="1"/>
</dbReference>
<dbReference type="PANTHER" id="PTHR21047">
    <property type="entry name" value="DTDP-6-DEOXY-D-GLUCOSE-3,5 EPIMERASE"/>
    <property type="match status" value="1"/>
</dbReference>
<feature type="active site" description="Proton acceptor" evidence="3">
    <location>
        <position position="63"/>
    </location>
</feature>
<dbReference type="RefSeq" id="WP_069778181.1">
    <property type="nucleotide sequence ID" value="NZ_CP017248.1"/>
</dbReference>
<dbReference type="Pfam" id="PF00908">
    <property type="entry name" value="dTDP_sugar_isom"/>
    <property type="match status" value="1"/>
</dbReference>
<evidence type="ECO:0000256" key="3">
    <source>
        <dbReference type="PIRSR" id="PIRSR600888-1"/>
    </source>
</evidence>
<dbReference type="InterPro" id="IPR000888">
    <property type="entry name" value="RmlC-like"/>
</dbReference>
<sequence length="198" mass="21455">MHVRQLKVEGVVEFSPEIHRDRRGTFVSAFSGEALAAHIGRSAFAAVQLGCSTSRRGTVRGIHFTRCPPGMAKYVCCLAGEAQDFVVDLRKGSPTFGCWDTTRLSGATKRALYIPVGVGHGFAALRDDTLVAYMMSTGYVPADELALSAFDPVLALPLPDAREAVLSERDRTAPTLKELDEQGLLPDYTEARRLDAAL</sequence>
<dbReference type="KEGG" id="spun:BFF78_11210"/>
<gene>
    <name evidence="5" type="ORF">BFF78_11210</name>
</gene>
<dbReference type="InterPro" id="IPR014710">
    <property type="entry name" value="RmlC-like_jellyroll"/>
</dbReference>
<keyword evidence="6" id="KW-1185">Reference proteome</keyword>
<dbReference type="Gene3D" id="2.60.120.10">
    <property type="entry name" value="Jelly Rolls"/>
    <property type="match status" value="1"/>
</dbReference>
<dbReference type="CDD" id="cd00438">
    <property type="entry name" value="cupin_RmlC"/>
    <property type="match status" value="1"/>
</dbReference>
<dbReference type="GO" id="GO:0005829">
    <property type="term" value="C:cytosol"/>
    <property type="evidence" value="ECO:0007669"/>
    <property type="project" value="TreeGrafter"/>
</dbReference>
<feature type="site" description="Participates in a stacking interaction with the thymidine ring of dTDP-4-oxo-6-deoxyglucose" evidence="4">
    <location>
        <position position="139"/>
    </location>
</feature>
<evidence type="ECO:0000256" key="1">
    <source>
        <dbReference type="ARBA" id="ARBA00010154"/>
    </source>
</evidence>
<evidence type="ECO:0000313" key="5">
    <source>
        <dbReference type="EMBL" id="AOR31537.1"/>
    </source>
</evidence>
<dbReference type="GO" id="GO:0000271">
    <property type="term" value="P:polysaccharide biosynthetic process"/>
    <property type="evidence" value="ECO:0007669"/>
    <property type="project" value="TreeGrafter"/>
</dbReference>
<dbReference type="Proteomes" id="UP000094960">
    <property type="component" value="Chromosome"/>
</dbReference>
<dbReference type="GO" id="GO:0019305">
    <property type="term" value="P:dTDP-rhamnose biosynthetic process"/>
    <property type="evidence" value="ECO:0007669"/>
    <property type="project" value="TreeGrafter"/>
</dbReference>
<dbReference type="GO" id="GO:0008830">
    <property type="term" value="F:dTDP-4-dehydrorhamnose 3,5-epimerase activity"/>
    <property type="evidence" value="ECO:0007669"/>
    <property type="project" value="InterPro"/>
</dbReference>
<feature type="active site" description="Proton donor" evidence="3">
    <location>
        <position position="133"/>
    </location>
</feature>
<accession>A0A1D7Y7C7</accession>
<name>A0A1D7Y7C7_9ACTN</name>
<protein>
    <submittedName>
        <fullName evidence="5">dTDP-4-dehydrorhamnose 3,5-epimerase</fullName>
    </submittedName>
</protein>
<keyword evidence="2" id="KW-0413">Isomerase</keyword>
<evidence type="ECO:0000256" key="4">
    <source>
        <dbReference type="PIRSR" id="PIRSR600888-3"/>
    </source>
</evidence>
<dbReference type="AlphaFoldDB" id="A0A1D7Y7C7"/>
<evidence type="ECO:0000256" key="2">
    <source>
        <dbReference type="ARBA" id="ARBA00023235"/>
    </source>
</evidence>
<dbReference type="EMBL" id="CP017248">
    <property type="protein sequence ID" value="AOR31537.1"/>
    <property type="molecule type" value="Genomic_DNA"/>
</dbReference>
<proteinExistence type="inferred from homology"/>
<reference evidence="6" key="1">
    <citation type="submission" date="2016-09" db="EMBL/GenBank/DDBJ databases">
        <title>Streptomyces puniciscabiei strain:TW1S1 Genome sequencing and assembly.</title>
        <authorList>
            <person name="Kim M.-K."/>
            <person name="Kim S.B."/>
        </authorList>
    </citation>
    <scope>NUCLEOTIDE SEQUENCE [LARGE SCALE GENOMIC DNA]</scope>
    <source>
        <strain evidence="6">TW1S1</strain>
    </source>
</reference>
<dbReference type="SUPFAM" id="SSF51182">
    <property type="entry name" value="RmlC-like cupins"/>
    <property type="match status" value="1"/>
</dbReference>
<dbReference type="InterPro" id="IPR011051">
    <property type="entry name" value="RmlC_Cupin_sf"/>
</dbReference>